<evidence type="ECO:0000259" key="1">
    <source>
        <dbReference type="Pfam" id="PF13546"/>
    </source>
</evidence>
<reference evidence="2 3" key="1">
    <citation type="submission" date="2019-07" db="EMBL/GenBank/DDBJ databases">
        <title>Draft genome for Streptomyces benahoarensis MZ03-48.</title>
        <authorList>
            <person name="Gonzalez-Pimentel J.L."/>
        </authorList>
    </citation>
    <scope>NUCLEOTIDE SEQUENCE [LARGE SCALE GENOMIC DNA]</scope>
    <source>
        <strain evidence="2 3">MZ03-48</strain>
    </source>
</reference>
<feature type="domain" description="Transposase IS701-like DDE" evidence="1">
    <location>
        <begin position="10"/>
        <end position="218"/>
    </location>
</feature>
<name>A0A553ZNJ0_9ACTN</name>
<dbReference type="InterPro" id="IPR039365">
    <property type="entry name" value="IS701-like"/>
</dbReference>
<dbReference type="Pfam" id="PF13546">
    <property type="entry name" value="DDE_5"/>
    <property type="match status" value="1"/>
</dbReference>
<feature type="non-terminal residue" evidence="2">
    <location>
        <position position="1"/>
    </location>
</feature>
<proteinExistence type="predicted"/>
<dbReference type="NCBIfam" id="NF033540">
    <property type="entry name" value="transpos_IS701"/>
    <property type="match status" value="1"/>
</dbReference>
<dbReference type="PANTHER" id="PTHR33627">
    <property type="entry name" value="TRANSPOSASE"/>
    <property type="match status" value="1"/>
</dbReference>
<comment type="caution">
    <text evidence="2">The sequence shown here is derived from an EMBL/GenBank/DDBJ whole genome shotgun (WGS) entry which is preliminary data.</text>
</comment>
<accession>A0A553ZNJ0</accession>
<dbReference type="EMBL" id="VKLS01000044">
    <property type="protein sequence ID" value="TSB43037.1"/>
    <property type="molecule type" value="Genomic_DNA"/>
</dbReference>
<sequence length="354" mass="37786">DALGTRIGPLFARPEPRAQALRYVRALLGGTGAGNSWRLAHRVGDGSPWRMQRLLTRARWELEAFQDAVRGQVLEHLGHPDGVLTLGQIDTVKKGDKSVAVARQYAAAARRVENCQTTLLASYTSPLGTVVLDRELYLPPSWAEDAQRCHQAGVPADRTAHRPRTELAQRLVERAHAARVPFAWVSGDLTRGQDAGLRGWLEQRATGYVLPVSAGYPVRTVGGPALPAGVLARSAAGPGVPDALAPSWEWSAVPLGAAGPGGLVRLLLTQRHPGTGRTGHYLAHAPQDTAVPVLAAVARGGWHTLRAAPGACESVQFTRTEVRTWTAWYRHTTLALAALGVYAAAGAPHGKVPQ</sequence>
<dbReference type="PANTHER" id="PTHR33627:SF1">
    <property type="entry name" value="TRANSPOSASE"/>
    <property type="match status" value="1"/>
</dbReference>
<evidence type="ECO:0000313" key="3">
    <source>
        <dbReference type="Proteomes" id="UP000320888"/>
    </source>
</evidence>
<dbReference type="AlphaFoldDB" id="A0A553ZNJ0"/>
<organism evidence="2 3">
    <name type="scientific">Streptomyces benahoarensis</name>
    <dbReference type="NCBI Taxonomy" id="2595054"/>
    <lineage>
        <taxon>Bacteria</taxon>
        <taxon>Bacillati</taxon>
        <taxon>Actinomycetota</taxon>
        <taxon>Actinomycetes</taxon>
        <taxon>Kitasatosporales</taxon>
        <taxon>Streptomycetaceae</taxon>
        <taxon>Streptomyces</taxon>
    </lineage>
</organism>
<protein>
    <submittedName>
        <fullName evidence="2">IS701 family transposase</fullName>
    </submittedName>
</protein>
<dbReference type="InterPro" id="IPR038721">
    <property type="entry name" value="IS701-like_DDE_dom"/>
</dbReference>
<dbReference type="Proteomes" id="UP000320888">
    <property type="component" value="Unassembled WGS sequence"/>
</dbReference>
<evidence type="ECO:0000313" key="2">
    <source>
        <dbReference type="EMBL" id="TSB43037.1"/>
    </source>
</evidence>
<keyword evidence="3" id="KW-1185">Reference proteome</keyword>
<gene>
    <name evidence="2" type="ORF">FNZ23_06605</name>
</gene>